<keyword evidence="4" id="KW-0732">Signal</keyword>
<accession>A0A9D9E0P1</accession>
<evidence type="ECO:0000313" key="5">
    <source>
        <dbReference type="EMBL" id="MBO8436542.1"/>
    </source>
</evidence>
<dbReference type="InterPro" id="IPR006059">
    <property type="entry name" value="SBP"/>
</dbReference>
<dbReference type="Gene3D" id="3.40.190.10">
    <property type="entry name" value="Periplasmic binding protein-like II"/>
    <property type="match status" value="2"/>
</dbReference>
<dbReference type="InterPro" id="IPR050490">
    <property type="entry name" value="Bact_solute-bd_prot1"/>
</dbReference>
<evidence type="ECO:0000256" key="3">
    <source>
        <dbReference type="ARBA" id="ARBA00022448"/>
    </source>
</evidence>
<feature type="signal peptide" evidence="4">
    <location>
        <begin position="1"/>
        <end position="20"/>
    </location>
</feature>
<evidence type="ECO:0000313" key="6">
    <source>
        <dbReference type="Proteomes" id="UP000823615"/>
    </source>
</evidence>
<comment type="similarity">
    <text evidence="2">Belongs to the bacterial solute-binding protein 1 family.</text>
</comment>
<evidence type="ECO:0000256" key="2">
    <source>
        <dbReference type="ARBA" id="ARBA00008520"/>
    </source>
</evidence>
<evidence type="ECO:0000256" key="4">
    <source>
        <dbReference type="SAM" id="SignalP"/>
    </source>
</evidence>
<gene>
    <name evidence="5" type="ORF">IAA97_06145</name>
</gene>
<reference evidence="5" key="1">
    <citation type="submission" date="2020-10" db="EMBL/GenBank/DDBJ databases">
        <authorList>
            <person name="Gilroy R."/>
        </authorList>
    </citation>
    <scope>NUCLEOTIDE SEQUENCE</scope>
    <source>
        <strain evidence="5">7293</strain>
    </source>
</reference>
<reference evidence="5" key="2">
    <citation type="journal article" date="2021" name="PeerJ">
        <title>Extensive microbial diversity within the chicken gut microbiome revealed by metagenomics and culture.</title>
        <authorList>
            <person name="Gilroy R."/>
            <person name="Ravi A."/>
            <person name="Getino M."/>
            <person name="Pursley I."/>
            <person name="Horton D.L."/>
            <person name="Alikhan N.F."/>
            <person name="Baker D."/>
            <person name="Gharbi K."/>
            <person name="Hall N."/>
            <person name="Watson M."/>
            <person name="Adriaenssens E.M."/>
            <person name="Foster-Nyarko E."/>
            <person name="Jarju S."/>
            <person name="Secka A."/>
            <person name="Antonio M."/>
            <person name="Oren A."/>
            <person name="Chaudhuri R.R."/>
            <person name="La Ragione R."/>
            <person name="Hildebrand F."/>
            <person name="Pallen M.J."/>
        </authorList>
    </citation>
    <scope>NUCLEOTIDE SEQUENCE</scope>
    <source>
        <strain evidence="5">7293</strain>
    </source>
</reference>
<dbReference type="EMBL" id="JADIMT010000070">
    <property type="protein sequence ID" value="MBO8436542.1"/>
    <property type="molecule type" value="Genomic_DNA"/>
</dbReference>
<feature type="chain" id="PRO_5039699241" evidence="4">
    <location>
        <begin position="21"/>
        <end position="423"/>
    </location>
</feature>
<dbReference type="Pfam" id="PF01547">
    <property type="entry name" value="SBP_bac_1"/>
    <property type="match status" value="1"/>
</dbReference>
<dbReference type="PANTHER" id="PTHR43649">
    <property type="entry name" value="ARABINOSE-BINDING PROTEIN-RELATED"/>
    <property type="match status" value="1"/>
</dbReference>
<name>A0A9D9E0P1_9SPIO</name>
<keyword evidence="3" id="KW-0813">Transport</keyword>
<dbReference type="SUPFAM" id="SSF53850">
    <property type="entry name" value="Periplasmic binding protein-like II"/>
    <property type="match status" value="1"/>
</dbReference>
<comment type="subcellular location">
    <subcellularLocation>
        <location evidence="1">Periplasm</location>
    </subcellularLocation>
</comment>
<evidence type="ECO:0000256" key="1">
    <source>
        <dbReference type="ARBA" id="ARBA00004418"/>
    </source>
</evidence>
<dbReference type="GO" id="GO:0042597">
    <property type="term" value="C:periplasmic space"/>
    <property type="evidence" value="ECO:0007669"/>
    <property type="project" value="UniProtKB-SubCell"/>
</dbReference>
<proteinExistence type="inferred from homology"/>
<dbReference type="Proteomes" id="UP000823615">
    <property type="component" value="Unassembled WGS sequence"/>
</dbReference>
<dbReference type="PANTHER" id="PTHR43649:SF29">
    <property type="entry name" value="OSMOPROTECTIVE COMPOUNDS-BINDING PROTEIN GGTB"/>
    <property type="match status" value="1"/>
</dbReference>
<protein>
    <submittedName>
        <fullName evidence="5">Carbohydrate ABC transporter substrate-binding protein</fullName>
    </submittedName>
</protein>
<dbReference type="AlphaFoldDB" id="A0A9D9E0P1"/>
<organism evidence="5 6">
    <name type="scientific">Candidatus Ornithospirochaeta stercoripullorum</name>
    <dbReference type="NCBI Taxonomy" id="2840899"/>
    <lineage>
        <taxon>Bacteria</taxon>
        <taxon>Pseudomonadati</taxon>
        <taxon>Spirochaetota</taxon>
        <taxon>Spirochaetia</taxon>
        <taxon>Spirochaetales</taxon>
        <taxon>Spirochaetaceae</taxon>
        <taxon>Spirochaetaceae incertae sedis</taxon>
        <taxon>Candidatus Ornithospirochaeta</taxon>
    </lineage>
</organism>
<sequence>MRKALLFAVVLLTAVSMVFAGGSSEEDDVTTVTWFASRPLGGEIDITMREIAEQYSQEHGGKWVLEVETTADRPSYLQRLKTLIAGGNMPDIIDIDADPYCQELVDAGLLVDVKQFLIDNDRYDDFQEVALRYQEFEDGTMYTLPLEYHIEMIWYNKAIFEQYGLEVPKTMDEWLEVCRVLSENGITPIAVDGVDRWPVLRYMAMIPFRATGNQYILDLRSGKASMGDELGREAIEFVQEIGQYFNDGFAATDYATAQSMFLDGKAAMYYIGDWEQRAMLEGYENGTIDYFLLPMTDDATTGANEYCANSGIGLAFNAETFDEKTKDFILYVIDNYGKLYASKQQMTPIKTELPEDVEFSDLYKRIAADMDAFGTNFMKPWDTYLDPSTNTIIQDNILLLASGDMDAETFINLIDTSIQDYVN</sequence>
<comment type="caution">
    <text evidence="5">The sequence shown here is derived from an EMBL/GenBank/DDBJ whole genome shotgun (WGS) entry which is preliminary data.</text>
</comment>